<keyword evidence="4" id="KW-0997">Cell inner membrane</keyword>
<accession>S2LC51</accession>
<evidence type="ECO:0008006" key="8">
    <source>
        <dbReference type="Google" id="ProtNLM"/>
    </source>
</evidence>
<proteinExistence type="predicted"/>
<evidence type="ECO:0000256" key="5">
    <source>
        <dbReference type="ARBA" id="ARBA00023136"/>
    </source>
</evidence>
<dbReference type="EMBL" id="ASTJ01000025">
    <property type="protein sequence ID" value="EPC02316.1"/>
    <property type="molecule type" value="Genomic_DNA"/>
</dbReference>
<dbReference type="Gene3D" id="3.40.190.10">
    <property type="entry name" value="Periplasmic binding protein-like II"/>
    <property type="match status" value="2"/>
</dbReference>
<dbReference type="STRING" id="1121939.L861_14870"/>
<sequence>MNPEITHLTLGMLPLNDAAPLVVALENGLFAAEGLEVTLNVETSWASLRDAMQLGLLDGAQMLALMPLASTLGLDGRATPMLSALTLNLGGNAITVSPALYRQMEAYAAEGLENPIASAQALAAVIAERERAGAEPLRFANVYPFSSHRYQLRYWLAAGGIDPDRDLALRVVPPPLMAVRLKAGELDGYCVGEPWNSLAEHRGIGRMVCGSFDIWGASQEKVFGVREEWARRHPLTHLALLRALLRACAWLDEPGNRLGAARLMCEGGYLDVPPQVVEVGMRDPADVQEGERLPGATLFHRHTANFPWYSQTRWYAEQMRRWEHLPEECDLDAAIARCVRPDLYRQAAADLGISVPLIDSRIEGAHDHPWSLPGSQGDIAMAPDVFLDGAVFRE</sequence>
<evidence type="ECO:0000256" key="3">
    <source>
        <dbReference type="ARBA" id="ARBA00022475"/>
    </source>
</evidence>
<dbReference type="OrthoDB" id="9815454at2"/>
<dbReference type="AlphaFoldDB" id="S2LC51"/>
<reference evidence="6 7" key="1">
    <citation type="journal article" date="2013" name="Genome Announc.">
        <title>Draft genome sequence of the moderately halophilic gammaproteobacterium Halomonas anticariensis FP35.</title>
        <authorList>
            <person name="Tahrioui A."/>
            <person name="Quesada E."/>
            <person name="Llamas I."/>
        </authorList>
    </citation>
    <scope>NUCLEOTIDE SEQUENCE [LARGE SCALE GENOMIC DNA]</scope>
    <source>
        <strain evidence="7">DSM 16096 / CECT 5854 / LMG 22089 / FP35</strain>
    </source>
</reference>
<dbReference type="RefSeq" id="WP_016416719.1">
    <property type="nucleotide sequence ID" value="NZ_AUAB01000002.1"/>
</dbReference>
<gene>
    <name evidence="6" type="ORF">L861_14870</name>
</gene>
<dbReference type="Proteomes" id="UP000014463">
    <property type="component" value="Unassembled WGS sequence"/>
</dbReference>
<evidence type="ECO:0000313" key="7">
    <source>
        <dbReference type="Proteomes" id="UP000014463"/>
    </source>
</evidence>
<evidence type="ECO:0000256" key="2">
    <source>
        <dbReference type="ARBA" id="ARBA00022448"/>
    </source>
</evidence>
<name>S2LC51_LITA3</name>
<protein>
    <recommendedName>
        <fullName evidence="8">Nitrate transporter</fullName>
    </recommendedName>
</protein>
<evidence type="ECO:0000256" key="4">
    <source>
        <dbReference type="ARBA" id="ARBA00022519"/>
    </source>
</evidence>
<keyword evidence="3" id="KW-1003">Cell membrane</keyword>
<comment type="caution">
    <text evidence="6">The sequence shown here is derived from an EMBL/GenBank/DDBJ whole genome shotgun (WGS) entry which is preliminary data.</text>
</comment>
<organism evidence="6 7">
    <name type="scientific">Litchfieldella anticariensis (strain DSM 16096 / CECT 5854 / CIP 108499 / LMG 22089 / FP35)</name>
    <name type="common">Halomonas anticariensis</name>
    <dbReference type="NCBI Taxonomy" id="1121939"/>
    <lineage>
        <taxon>Bacteria</taxon>
        <taxon>Pseudomonadati</taxon>
        <taxon>Pseudomonadota</taxon>
        <taxon>Gammaproteobacteria</taxon>
        <taxon>Oceanospirillales</taxon>
        <taxon>Halomonadaceae</taxon>
        <taxon>Litchfieldella</taxon>
    </lineage>
</organism>
<dbReference type="PANTHER" id="PTHR30024">
    <property type="entry name" value="ALIPHATIC SULFONATES-BINDING PROTEIN-RELATED"/>
    <property type="match status" value="1"/>
</dbReference>
<keyword evidence="5" id="KW-0472">Membrane</keyword>
<dbReference type="InterPro" id="IPR044527">
    <property type="entry name" value="NrtA/CpmA_ABC-bd_dom"/>
</dbReference>
<dbReference type="PATRIC" id="fig|1121939.11.peg.2213"/>
<evidence type="ECO:0000313" key="6">
    <source>
        <dbReference type="EMBL" id="EPC02316.1"/>
    </source>
</evidence>
<dbReference type="PANTHER" id="PTHR30024:SF43">
    <property type="entry name" value="BLL4572 PROTEIN"/>
    <property type="match status" value="1"/>
</dbReference>
<dbReference type="GO" id="GO:0012505">
    <property type="term" value="C:endomembrane system"/>
    <property type="evidence" value="ECO:0007669"/>
    <property type="project" value="UniProtKB-SubCell"/>
</dbReference>
<dbReference type="CDD" id="cd13553">
    <property type="entry name" value="PBP2_NrtA_CpmA_like"/>
    <property type="match status" value="1"/>
</dbReference>
<keyword evidence="2" id="KW-0813">Transport</keyword>
<evidence type="ECO:0000256" key="1">
    <source>
        <dbReference type="ARBA" id="ARBA00004308"/>
    </source>
</evidence>
<comment type="subcellular location">
    <subcellularLocation>
        <location evidence="1">Endomembrane system</location>
    </subcellularLocation>
</comment>
<keyword evidence="7" id="KW-1185">Reference proteome</keyword>
<dbReference type="eggNOG" id="COG0715">
    <property type="taxonomic scope" value="Bacteria"/>
</dbReference>
<dbReference type="Pfam" id="PF13379">
    <property type="entry name" value="NMT1_2"/>
    <property type="match status" value="1"/>
</dbReference>
<dbReference type="SUPFAM" id="SSF53850">
    <property type="entry name" value="Periplasmic binding protein-like II"/>
    <property type="match status" value="1"/>
</dbReference>